<dbReference type="NCBIfam" id="NF038402">
    <property type="entry name" value="TroA_like"/>
    <property type="match status" value="1"/>
</dbReference>
<feature type="domain" description="Fe/B12 periplasmic-binding" evidence="4">
    <location>
        <begin position="66"/>
        <end position="321"/>
    </location>
</feature>
<dbReference type="InterPro" id="IPR054828">
    <property type="entry name" value="Vit_B12_bind_prot"/>
</dbReference>
<dbReference type="AlphaFoldDB" id="A0A2U3AMC4"/>
<dbReference type="EMBL" id="QFVR01000007">
    <property type="protein sequence ID" value="PWI25693.1"/>
    <property type="molecule type" value="Genomic_DNA"/>
</dbReference>
<protein>
    <submittedName>
        <fullName evidence="5">Ferrichrome ABC transporter substrate-binding protein</fullName>
    </submittedName>
</protein>
<evidence type="ECO:0000256" key="3">
    <source>
        <dbReference type="SAM" id="SignalP"/>
    </source>
</evidence>
<dbReference type="InterPro" id="IPR050902">
    <property type="entry name" value="ABC_Transporter_SBP"/>
</dbReference>
<dbReference type="Pfam" id="PF01497">
    <property type="entry name" value="Peripla_BP_2"/>
    <property type="match status" value="1"/>
</dbReference>
<evidence type="ECO:0000259" key="4">
    <source>
        <dbReference type="PROSITE" id="PS50983"/>
    </source>
</evidence>
<dbReference type="PANTHER" id="PTHR30535">
    <property type="entry name" value="VITAMIN B12-BINDING PROTEIN"/>
    <property type="match status" value="1"/>
</dbReference>
<evidence type="ECO:0000313" key="5">
    <source>
        <dbReference type="EMBL" id="PWI25693.1"/>
    </source>
</evidence>
<comment type="similarity">
    <text evidence="1">Belongs to the bacterial solute-binding protein 8 family.</text>
</comment>
<keyword evidence="6" id="KW-1185">Reference proteome</keyword>
<organism evidence="5 6">
    <name type="scientific">Kurthia sibirica</name>
    <dbReference type="NCBI Taxonomy" id="202750"/>
    <lineage>
        <taxon>Bacteria</taxon>
        <taxon>Bacillati</taxon>
        <taxon>Bacillota</taxon>
        <taxon>Bacilli</taxon>
        <taxon>Bacillales</taxon>
        <taxon>Caryophanaceae</taxon>
        <taxon>Kurthia</taxon>
    </lineage>
</organism>
<dbReference type="RefSeq" id="WP_109305747.1">
    <property type="nucleotide sequence ID" value="NZ_BJUF01000013.1"/>
</dbReference>
<feature type="chain" id="PRO_5015763621" evidence="3">
    <location>
        <begin position="25"/>
        <end position="321"/>
    </location>
</feature>
<reference evidence="5 6" key="1">
    <citation type="submission" date="2018-05" db="EMBL/GenBank/DDBJ databases">
        <title>Kurthia sibirica genome sequence.</title>
        <authorList>
            <person name="Maclea K.S."/>
            <person name="Goen A.E."/>
        </authorList>
    </citation>
    <scope>NUCLEOTIDE SEQUENCE [LARGE SCALE GENOMIC DNA]</scope>
    <source>
        <strain evidence="5 6">ATCC 49154</strain>
    </source>
</reference>
<dbReference type="PROSITE" id="PS50983">
    <property type="entry name" value="FE_B12_PBP"/>
    <property type="match status" value="1"/>
</dbReference>
<proteinExistence type="inferred from homology"/>
<evidence type="ECO:0000313" key="6">
    <source>
        <dbReference type="Proteomes" id="UP000245938"/>
    </source>
</evidence>
<feature type="signal peptide" evidence="3">
    <location>
        <begin position="1"/>
        <end position="24"/>
    </location>
</feature>
<gene>
    <name evidence="5" type="ORF">DEX24_07225</name>
</gene>
<dbReference type="InterPro" id="IPR002491">
    <property type="entry name" value="ABC_transptr_periplasmic_BD"/>
</dbReference>
<dbReference type="Gene3D" id="3.40.50.1980">
    <property type="entry name" value="Nitrogenase molybdenum iron protein domain"/>
    <property type="match status" value="2"/>
</dbReference>
<dbReference type="GO" id="GO:0071281">
    <property type="term" value="P:cellular response to iron ion"/>
    <property type="evidence" value="ECO:0007669"/>
    <property type="project" value="TreeGrafter"/>
</dbReference>
<dbReference type="SUPFAM" id="SSF53807">
    <property type="entry name" value="Helical backbone' metal receptor"/>
    <property type="match status" value="1"/>
</dbReference>
<comment type="caution">
    <text evidence="5">The sequence shown here is derived from an EMBL/GenBank/DDBJ whole genome shotgun (WGS) entry which is preliminary data.</text>
</comment>
<keyword evidence="2 3" id="KW-0732">Signal</keyword>
<evidence type="ECO:0000256" key="2">
    <source>
        <dbReference type="ARBA" id="ARBA00022729"/>
    </source>
</evidence>
<name>A0A2U3AMC4_9BACL</name>
<dbReference type="OrthoDB" id="66025at2"/>
<dbReference type="Proteomes" id="UP000245938">
    <property type="component" value="Unassembled WGS sequence"/>
</dbReference>
<accession>A0A2U3AMC4</accession>
<sequence length="321" mass="34906">MRRRLYSAVFLSSVLMLSACNGQAKEGDHTTTKVETAGSDTTKNEAVMTKKVKNLVNTFPQQPAKKIVTTSVTIAEMLDILHITPVGLPTTAHTLPTGFETVEKIGTAVEPDIERIVSLSPDLVIGPDSIHTSLNKKMANTKIPAAYLPTDSYNDLKESFKALAIAQGQEQLATTYLEKLEKQEQKIIASHDVSMKKVMIIFGSGESFMLMNTTTYVGSLVEKLGATNIVAQATKSKEAYVPMNMEDVVATNPDSILLVSHGDAEVALKQFKTEVKKNGAWNTLSAFKTDQVAALDYKVFGYSSIVKAPQGLAALQEIFMK</sequence>
<evidence type="ECO:0000256" key="1">
    <source>
        <dbReference type="ARBA" id="ARBA00008814"/>
    </source>
</evidence>
<dbReference type="PANTHER" id="PTHR30535:SF36">
    <property type="entry name" value="HIGH-AFFINITY HEME UPTAKE SYSTEM PROTEIN ISDE"/>
    <property type="match status" value="1"/>
</dbReference>
<dbReference type="PROSITE" id="PS51257">
    <property type="entry name" value="PROKAR_LIPOPROTEIN"/>
    <property type="match status" value="1"/>
</dbReference>